<evidence type="ECO:0000313" key="7">
    <source>
        <dbReference type="EMBL" id="QHT84342.1"/>
    </source>
</evidence>
<organism evidence="7">
    <name type="scientific">viral metagenome</name>
    <dbReference type="NCBI Taxonomy" id="1070528"/>
    <lineage>
        <taxon>unclassified sequences</taxon>
        <taxon>metagenomes</taxon>
        <taxon>organismal metagenomes</taxon>
    </lineage>
</organism>
<dbReference type="GO" id="GO:0006351">
    <property type="term" value="P:DNA-templated transcription"/>
    <property type="evidence" value="ECO:0007669"/>
    <property type="project" value="InterPro"/>
</dbReference>
<keyword evidence="5" id="KW-0804">Transcription</keyword>
<name>A0A6C0HUZ1_9ZZZZ</name>
<dbReference type="EC" id="2.7.7.6" evidence="1"/>
<dbReference type="PANTHER" id="PTHR20856">
    <property type="entry name" value="DNA-DIRECTED RNA POLYMERASE I SUBUNIT 2"/>
    <property type="match status" value="1"/>
</dbReference>
<evidence type="ECO:0000256" key="1">
    <source>
        <dbReference type="ARBA" id="ARBA00012418"/>
    </source>
</evidence>
<evidence type="ECO:0000259" key="6">
    <source>
        <dbReference type="Pfam" id="PF04560"/>
    </source>
</evidence>
<reference evidence="7" key="1">
    <citation type="journal article" date="2020" name="Nature">
        <title>Giant virus diversity and host interactions through global metagenomics.</title>
        <authorList>
            <person name="Schulz F."/>
            <person name="Roux S."/>
            <person name="Paez-Espino D."/>
            <person name="Jungbluth S."/>
            <person name="Walsh D.A."/>
            <person name="Denef V.J."/>
            <person name="McMahon K.D."/>
            <person name="Konstantinidis K.T."/>
            <person name="Eloe-Fadrosh E.A."/>
            <person name="Kyrpides N.C."/>
            <person name="Woyke T."/>
        </authorList>
    </citation>
    <scope>NUCLEOTIDE SEQUENCE</scope>
    <source>
        <strain evidence="7">GVMAG-M-3300023184-177</strain>
    </source>
</reference>
<dbReference type="InterPro" id="IPR015712">
    <property type="entry name" value="DNA-dir_RNA_pol_su2"/>
</dbReference>
<dbReference type="Gene3D" id="3.90.1800.10">
    <property type="entry name" value="RNA polymerase alpha subunit dimerisation domain"/>
    <property type="match status" value="1"/>
</dbReference>
<evidence type="ECO:0000256" key="3">
    <source>
        <dbReference type="ARBA" id="ARBA00022679"/>
    </source>
</evidence>
<proteinExistence type="predicted"/>
<dbReference type="GO" id="GO:0000428">
    <property type="term" value="C:DNA-directed RNA polymerase complex"/>
    <property type="evidence" value="ECO:0007669"/>
    <property type="project" value="UniProtKB-KW"/>
</dbReference>
<dbReference type="AlphaFoldDB" id="A0A6C0HUZ1"/>
<evidence type="ECO:0000256" key="2">
    <source>
        <dbReference type="ARBA" id="ARBA00022478"/>
    </source>
</evidence>
<feature type="domain" description="RNA polymerase Rpb2" evidence="6">
    <location>
        <begin position="1"/>
        <end position="85"/>
    </location>
</feature>
<dbReference type="SUPFAM" id="SSF64484">
    <property type="entry name" value="beta and beta-prime subunits of DNA dependent RNA-polymerase"/>
    <property type="match status" value="1"/>
</dbReference>
<dbReference type="InterPro" id="IPR007641">
    <property type="entry name" value="RNA_pol_Rpb2_7"/>
</dbReference>
<dbReference type="GO" id="GO:0032549">
    <property type="term" value="F:ribonucleoside binding"/>
    <property type="evidence" value="ECO:0007669"/>
    <property type="project" value="InterPro"/>
</dbReference>
<sequence>MEKDAIEAHGMGQFTKERMMETSDIANFKICDDCGMLATKVIDKDYYVCSPCNNHTRISSVNMPYACKLLFQELMSINVVAKIKTENSKFD</sequence>
<evidence type="ECO:0000256" key="4">
    <source>
        <dbReference type="ARBA" id="ARBA00022695"/>
    </source>
</evidence>
<dbReference type="GO" id="GO:0003899">
    <property type="term" value="F:DNA-directed RNA polymerase activity"/>
    <property type="evidence" value="ECO:0007669"/>
    <property type="project" value="UniProtKB-EC"/>
</dbReference>
<dbReference type="EMBL" id="MN740017">
    <property type="protein sequence ID" value="QHT84342.1"/>
    <property type="molecule type" value="Genomic_DNA"/>
</dbReference>
<evidence type="ECO:0000256" key="5">
    <source>
        <dbReference type="ARBA" id="ARBA00023163"/>
    </source>
</evidence>
<accession>A0A6C0HUZ1</accession>
<keyword evidence="4" id="KW-0548">Nucleotidyltransferase</keyword>
<dbReference type="GO" id="GO:0003677">
    <property type="term" value="F:DNA binding"/>
    <property type="evidence" value="ECO:0007669"/>
    <property type="project" value="InterPro"/>
</dbReference>
<keyword evidence="3" id="KW-0808">Transferase</keyword>
<dbReference type="Pfam" id="PF04560">
    <property type="entry name" value="RNA_pol_Rpb2_7"/>
    <property type="match status" value="1"/>
</dbReference>
<keyword evidence="2" id="KW-0240">DNA-directed RNA polymerase</keyword>
<protein>
    <recommendedName>
        <fullName evidence="1">DNA-directed RNA polymerase</fullName>
        <ecNumber evidence="1">2.7.7.6</ecNumber>
    </recommendedName>
</protein>